<proteinExistence type="predicted"/>
<sequence>MLRARFDLATAYSAGLAAHASVLHDLNLTLLRRAREGYVLGARTVNRLHEPLEDVQRDNTRLEDTVARLRDRAGQADALETRCRVQNQAETEHIHQLQDELTAARAESSALSARLALVTAPPPTSTASSVASRDLQDELTRAHADVASLQAALSAVNAELATSVAACAQASDETASLGWERDSLADQLRATQSDLAQGQCAAEAEARLHAFLEEDVRRVNALLVAQAEESQRDHTRIHDLEASLSSASAARVVVEADAARTRRGERQAVGRAQRFHVALLESRTDAARRRDASGARLCAGSTHRGARRAPRTSAA</sequence>
<gene>
    <name evidence="3" type="ORF">Pfra01_000046400</name>
</gene>
<keyword evidence="1" id="KW-0175">Coiled coil</keyword>
<feature type="compositionally biased region" description="Basic residues" evidence="2">
    <location>
        <begin position="304"/>
        <end position="315"/>
    </location>
</feature>
<evidence type="ECO:0000313" key="3">
    <source>
        <dbReference type="EMBL" id="GMF15540.1"/>
    </source>
</evidence>
<dbReference type="OrthoDB" id="129921at2759"/>
<feature type="coiled-coil region" evidence="1">
    <location>
        <begin position="52"/>
        <end position="152"/>
    </location>
</feature>
<evidence type="ECO:0000256" key="1">
    <source>
        <dbReference type="SAM" id="Coils"/>
    </source>
</evidence>
<dbReference type="EMBL" id="BSXT01000036">
    <property type="protein sequence ID" value="GMF15540.1"/>
    <property type="molecule type" value="Genomic_DNA"/>
</dbReference>
<comment type="caution">
    <text evidence="3">The sequence shown here is derived from an EMBL/GenBank/DDBJ whole genome shotgun (WGS) entry which is preliminary data.</text>
</comment>
<feature type="region of interest" description="Disordered" evidence="2">
    <location>
        <begin position="290"/>
        <end position="315"/>
    </location>
</feature>
<accession>A0A9W6WJG3</accession>
<evidence type="ECO:0000313" key="4">
    <source>
        <dbReference type="Proteomes" id="UP001165121"/>
    </source>
</evidence>
<dbReference type="Proteomes" id="UP001165121">
    <property type="component" value="Unassembled WGS sequence"/>
</dbReference>
<keyword evidence="4" id="KW-1185">Reference proteome</keyword>
<reference evidence="3" key="1">
    <citation type="submission" date="2023-04" db="EMBL/GenBank/DDBJ databases">
        <title>Phytophthora fragariaefolia NBRC 109709.</title>
        <authorList>
            <person name="Ichikawa N."/>
            <person name="Sato H."/>
            <person name="Tonouchi N."/>
        </authorList>
    </citation>
    <scope>NUCLEOTIDE SEQUENCE</scope>
    <source>
        <strain evidence="3">NBRC 109709</strain>
    </source>
</reference>
<evidence type="ECO:0000256" key="2">
    <source>
        <dbReference type="SAM" id="MobiDB-lite"/>
    </source>
</evidence>
<dbReference type="AlphaFoldDB" id="A0A9W6WJG3"/>
<organism evidence="3 4">
    <name type="scientific">Phytophthora fragariaefolia</name>
    <dbReference type="NCBI Taxonomy" id="1490495"/>
    <lineage>
        <taxon>Eukaryota</taxon>
        <taxon>Sar</taxon>
        <taxon>Stramenopiles</taxon>
        <taxon>Oomycota</taxon>
        <taxon>Peronosporomycetes</taxon>
        <taxon>Peronosporales</taxon>
        <taxon>Peronosporaceae</taxon>
        <taxon>Phytophthora</taxon>
    </lineage>
</organism>
<name>A0A9W6WJG3_9STRA</name>
<protein>
    <submittedName>
        <fullName evidence="3">Unnamed protein product</fullName>
    </submittedName>
</protein>